<feature type="region of interest" description="Disordered" evidence="6">
    <location>
        <begin position="1"/>
        <end position="23"/>
    </location>
</feature>
<sequence length="674" mass="74873">MPTDINYREDMNTTQYSPPTASSSSLVHWQSTLESLPDQPAWESMGLQASDMVPDMEGIVSQDLSVLDLLSTVDVYGEGGIWPFPQHEDGGKAIAGLPIPQGEDPPVASPVNVEAITAAMKHNFVSLFGSWQPTGSTFIRQGKADVSQQSKLSQHATIDQSSCGTVIGQHLSAEIRDQMLLAATQLPSEEVDVYRGEDSRHHLQTLQALYLCVDVYLWSGDEQLRDRAAAYCSTLVTILRQSGRLSAGRCLDVEHPNQCDSLAVLEGKWERWVEAESFKRYASRPSFNYEAPIHSQRTLRLVYRLLIHSAQEAAYRLFPPILAYTEVSISFPAAPSLWQATSATEWRDRYVHCLSDPVRGTLAPVNLHDCLRKPAHFDLFPAFQDCEFALMCVLHSVMTLSLEENRRRVVLGGNLASPTLSLCLSNPDATSGQSCHLSRLASEVRLLWGKGNIPKSSTAVIICELGALHRSTPLNEMQLLIECLDQRMIIKTLVGLRQWRSSSEARRAVWHAGQIWRIVRVLDNIRPAAFLVIAAWQAMLCLWMYCGLSEGGLLQGEFSPLAWPSLSTWSNDKDSQQDWSSPCVHIDSDPTAESKQWLECGVGFPVISFNGPLGDGNETRAFLPLVPLRMRPGEAKKFSQEVARLARDRFSSDGGHIAVLDGICKILYELGRFL</sequence>
<reference evidence="7" key="1">
    <citation type="submission" date="2020-10" db="EMBL/GenBank/DDBJ databases">
        <title>High-Quality Genome Resource of Clonostachys rosea strain S41 by Oxford Nanopore Long-Read Sequencing.</title>
        <authorList>
            <person name="Wang H."/>
        </authorList>
    </citation>
    <scope>NUCLEOTIDE SEQUENCE</scope>
    <source>
        <strain evidence="7">S41</strain>
    </source>
</reference>
<dbReference type="PANTHER" id="PTHR47660:SF2">
    <property type="entry name" value="TRANSCRIPTION FACTOR WITH C2H2 AND ZN(2)-CYS(6) DNA BINDING DOMAIN (EUROFUNG)"/>
    <property type="match status" value="1"/>
</dbReference>
<evidence type="ECO:0000313" key="8">
    <source>
        <dbReference type="Proteomes" id="UP000616885"/>
    </source>
</evidence>
<evidence type="ECO:0000313" key="7">
    <source>
        <dbReference type="EMBL" id="KAF9743816.1"/>
    </source>
</evidence>
<gene>
    <name evidence="7" type="ORF">IM811_006156</name>
</gene>
<dbReference type="AlphaFoldDB" id="A0A8H7K4V8"/>
<protein>
    <recommendedName>
        <fullName evidence="9">Transcription factor domain-containing protein</fullName>
    </recommendedName>
</protein>
<keyword evidence="1" id="KW-0479">Metal-binding</keyword>
<keyword evidence="3" id="KW-0805">Transcription regulation</keyword>
<dbReference type="EMBL" id="JADCTT010000016">
    <property type="protein sequence ID" value="KAF9743816.1"/>
    <property type="molecule type" value="Genomic_DNA"/>
</dbReference>
<feature type="compositionally biased region" description="Polar residues" evidence="6">
    <location>
        <begin position="12"/>
        <end position="23"/>
    </location>
</feature>
<evidence type="ECO:0000256" key="4">
    <source>
        <dbReference type="ARBA" id="ARBA00023163"/>
    </source>
</evidence>
<evidence type="ECO:0000256" key="5">
    <source>
        <dbReference type="ARBA" id="ARBA00023242"/>
    </source>
</evidence>
<evidence type="ECO:0000256" key="1">
    <source>
        <dbReference type="ARBA" id="ARBA00022723"/>
    </source>
</evidence>
<name>A0A8H7K4V8_BIOOC</name>
<evidence type="ECO:0000256" key="2">
    <source>
        <dbReference type="ARBA" id="ARBA00022833"/>
    </source>
</evidence>
<dbReference type="Proteomes" id="UP000616885">
    <property type="component" value="Unassembled WGS sequence"/>
</dbReference>
<dbReference type="GO" id="GO:0046872">
    <property type="term" value="F:metal ion binding"/>
    <property type="evidence" value="ECO:0007669"/>
    <property type="project" value="UniProtKB-KW"/>
</dbReference>
<evidence type="ECO:0000256" key="3">
    <source>
        <dbReference type="ARBA" id="ARBA00023015"/>
    </source>
</evidence>
<keyword evidence="4" id="KW-0804">Transcription</keyword>
<keyword evidence="2" id="KW-0862">Zinc</keyword>
<evidence type="ECO:0008006" key="9">
    <source>
        <dbReference type="Google" id="ProtNLM"/>
    </source>
</evidence>
<dbReference type="PANTHER" id="PTHR47660">
    <property type="entry name" value="TRANSCRIPTION FACTOR WITH C2H2 AND ZN(2)-CYS(6) DNA BINDING DOMAIN (EUROFUNG)-RELATED-RELATED"/>
    <property type="match status" value="1"/>
</dbReference>
<keyword evidence="5" id="KW-0539">Nucleus</keyword>
<comment type="caution">
    <text evidence="7">The sequence shown here is derived from an EMBL/GenBank/DDBJ whole genome shotgun (WGS) entry which is preliminary data.</text>
</comment>
<organism evidence="7 8">
    <name type="scientific">Bionectria ochroleuca</name>
    <name type="common">Gliocladium roseum</name>
    <dbReference type="NCBI Taxonomy" id="29856"/>
    <lineage>
        <taxon>Eukaryota</taxon>
        <taxon>Fungi</taxon>
        <taxon>Dikarya</taxon>
        <taxon>Ascomycota</taxon>
        <taxon>Pezizomycotina</taxon>
        <taxon>Sordariomycetes</taxon>
        <taxon>Hypocreomycetidae</taxon>
        <taxon>Hypocreales</taxon>
        <taxon>Bionectriaceae</taxon>
        <taxon>Clonostachys</taxon>
    </lineage>
</organism>
<accession>A0A8H7K4V8</accession>
<feature type="compositionally biased region" description="Basic and acidic residues" evidence="6">
    <location>
        <begin position="1"/>
        <end position="11"/>
    </location>
</feature>
<proteinExistence type="predicted"/>
<evidence type="ECO:0000256" key="6">
    <source>
        <dbReference type="SAM" id="MobiDB-lite"/>
    </source>
</evidence>